<name>A0A0E3V5K0_9BACT</name>
<reference evidence="7 8" key="1">
    <citation type="journal article" date="2014" name="Curr. Microbiol.">
        <title>Spirosoma radiotolerans sp. nov., a gamma-radiation-resistant bacterium isolated from gamma ray-irradiated soil.</title>
        <authorList>
            <person name="Lee J.J."/>
            <person name="Srinivasan S."/>
            <person name="Lim S."/>
            <person name="Joe M."/>
            <person name="Im S."/>
            <person name="Bae S.I."/>
            <person name="Park K.R."/>
            <person name="Han J.H."/>
            <person name="Park S.H."/>
            <person name="Joo B.M."/>
            <person name="Park S.J."/>
            <person name="Kim M.K."/>
        </authorList>
    </citation>
    <scope>NUCLEOTIDE SEQUENCE [LARGE SCALE GENOMIC DNA]</scope>
    <source>
        <strain evidence="7 8">DG5A</strain>
    </source>
</reference>
<organism evidence="7 8">
    <name type="scientific">Spirosoma radiotolerans</name>
    <dbReference type="NCBI Taxonomy" id="1379870"/>
    <lineage>
        <taxon>Bacteria</taxon>
        <taxon>Pseudomonadati</taxon>
        <taxon>Bacteroidota</taxon>
        <taxon>Cytophagia</taxon>
        <taxon>Cytophagales</taxon>
        <taxon>Cytophagaceae</taxon>
        <taxon>Spirosoma</taxon>
    </lineage>
</organism>
<sequence>MLVKNKQVAIIGGGPGGLTLARLLQRKGVHVNVYERDVNRDVRAQGATLDLHFESGLKALEKAGLMDAFKANYRPDADQLRIVDEKAKIFYDEHTEEATGDFGDEWFRPEIDRGPLRNLLLDSLQPGTVVWDSHVASVERIDDAFQLNFQNGNTVIADVVIGADGANSKIRPFVTPINPFYAGVTILERNIDDAQTNAPQIYDLLQGGKIMAFGDSKTIMVSAKGNGSLDFYIGWKADVHWWVNSGIDFKDGKQVLEWFKKEYAEWDNIWLELFEYEKNFFTPRPLYCMPLDQSWQAQPNITLIGDAAHLMPPYAGEGVNMAMLDALELSECLTSETFADLKSAIAHYEKQMFARFAEVGKETLDNTDWMHSPDGLKKILNMFNPN</sequence>
<evidence type="ECO:0000256" key="3">
    <source>
        <dbReference type="ARBA" id="ARBA00023002"/>
    </source>
</evidence>
<dbReference type="SUPFAM" id="SSF51905">
    <property type="entry name" value="FAD/NAD(P)-binding domain"/>
    <property type="match status" value="1"/>
</dbReference>
<dbReference type="PRINTS" id="PR00420">
    <property type="entry name" value="RNGMNOXGNASE"/>
</dbReference>
<evidence type="ECO:0000256" key="1">
    <source>
        <dbReference type="ARBA" id="ARBA00022630"/>
    </source>
</evidence>
<accession>A0A0E3V5K0</accession>
<comment type="catalytic activity">
    <reaction evidence="5">
        <text>a tetracycline + NADPH + O2 + H(+) = an 11a-hydroxytetracycline + NADP(+) + H2O</text>
        <dbReference type="Rhea" id="RHEA:61444"/>
        <dbReference type="ChEBI" id="CHEBI:15377"/>
        <dbReference type="ChEBI" id="CHEBI:15378"/>
        <dbReference type="ChEBI" id="CHEBI:15379"/>
        <dbReference type="ChEBI" id="CHEBI:57783"/>
        <dbReference type="ChEBI" id="CHEBI:58349"/>
        <dbReference type="ChEBI" id="CHEBI:144644"/>
        <dbReference type="ChEBI" id="CHEBI:144645"/>
    </reaction>
</comment>
<dbReference type="InterPro" id="IPR036188">
    <property type="entry name" value="FAD/NAD-bd_sf"/>
</dbReference>
<keyword evidence="5" id="KW-0521">NADP</keyword>
<evidence type="ECO:0000313" key="8">
    <source>
        <dbReference type="Proteomes" id="UP000033054"/>
    </source>
</evidence>
<keyword evidence="5" id="KW-0963">Cytoplasm</keyword>
<keyword evidence="2 5" id="KW-0274">FAD</keyword>
<dbReference type="Proteomes" id="UP000033054">
    <property type="component" value="Chromosome"/>
</dbReference>
<keyword evidence="8" id="KW-1185">Reference proteome</keyword>
<dbReference type="InterPro" id="IPR043683">
    <property type="entry name" value="TetX_monooxygenase"/>
</dbReference>
<dbReference type="PANTHER" id="PTHR46972:SF1">
    <property type="entry name" value="FAD DEPENDENT OXIDOREDUCTASE DOMAIN-CONTAINING PROTEIN"/>
    <property type="match status" value="1"/>
</dbReference>
<dbReference type="InterPro" id="IPR002938">
    <property type="entry name" value="FAD-bd"/>
</dbReference>
<dbReference type="Gene3D" id="3.50.50.60">
    <property type="entry name" value="FAD/NAD(P)-binding domain"/>
    <property type="match status" value="1"/>
</dbReference>
<comment type="domain">
    <text evidence="5">Consists of an N-terminal FAD-binding domain with a Rossman fold and a C-terminal substrate-binding domain.</text>
</comment>
<evidence type="ECO:0000256" key="2">
    <source>
        <dbReference type="ARBA" id="ARBA00022827"/>
    </source>
</evidence>
<dbReference type="GO" id="GO:0046677">
    <property type="term" value="P:response to antibiotic"/>
    <property type="evidence" value="ECO:0007669"/>
    <property type="project" value="InterPro"/>
</dbReference>
<keyword evidence="1 5" id="KW-0285">Flavoprotein</keyword>
<dbReference type="AlphaFoldDB" id="A0A0E3V5K0"/>
<comment type="function">
    <text evidence="5">An FAD-requiring monooxygenase active on some tetracycline antibiotic derivatives, which leads to their inactivation. Hydroxylates carbon 11a of tetracycline and some analogs.</text>
</comment>
<proteinExistence type="inferred from homology"/>
<evidence type="ECO:0000313" key="7">
    <source>
        <dbReference type="EMBL" id="AKD54222.1"/>
    </source>
</evidence>
<comment type="subunit">
    <text evidence="5">Monomer.</text>
</comment>
<dbReference type="PANTHER" id="PTHR46972">
    <property type="entry name" value="MONOOXYGENASE ASQM-RELATED"/>
    <property type="match status" value="1"/>
</dbReference>
<comment type="cofactor">
    <cofactor evidence="5">
        <name>FAD</name>
        <dbReference type="ChEBI" id="CHEBI:57692"/>
    </cofactor>
</comment>
<evidence type="ECO:0000256" key="4">
    <source>
        <dbReference type="ARBA" id="ARBA00023033"/>
    </source>
</evidence>
<dbReference type="Pfam" id="PF01494">
    <property type="entry name" value="FAD_binding_3"/>
    <property type="match status" value="1"/>
</dbReference>
<evidence type="ECO:0000256" key="5">
    <source>
        <dbReference type="HAMAP-Rule" id="MF_00845"/>
    </source>
</evidence>
<keyword evidence="4 5" id="KW-0503">Monooxygenase</keyword>
<feature type="binding site" evidence="5">
    <location>
        <position position="43"/>
    </location>
    <ligand>
        <name>NADPH</name>
        <dbReference type="ChEBI" id="CHEBI:57783"/>
    </ligand>
</feature>
<dbReference type="HAMAP" id="MF_00845">
    <property type="entry name" value="TetX_monooxygenase"/>
    <property type="match status" value="1"/>
</dbReference>
<comment type="similarity">
    <text evidence="5">Belongs to the aromatic-ring hydroxylase family. TetX subfamily.</text>
</comment>
<dbReference type="RefSeq" id="WP_046375821.1">
    <property type="nucleotide sequence ID" value="NZ_CP010429.1"/>
</dbReference>
<dbReference type="OrthoDB" id="9782160at2"/>
<dbReference type="GO" id="GO:0071949">
    <property type="term" value="F:FAD binding"/>
    <property type="evidence" value="ECO:0007669"/>
    <property type="project" value="InterPro"/>
</dbReference>
<dbReference type="EMBL" id="CP010429">
    <property type="protein sequence ID" value="AKD54222.1"/>
    <property type="molecule type" value="Genomic_DNA"/>
</dbReference>
<dbReference type="KEGG" id="srd:SD10_04195"/>
<keyword evidence="3 5" id="KW-0560">Oxidoreductase</keyword>
<keyword evidence="5" id="KW-0547">Nucleotide-binding</keyword>
<feature type="domain" description="FAD-binding" evidence="6">
    <location>
        <begin position="7"/>
        <end position="334"/>
    </location>
</feature>
<feature type="binding site" evidence="5">
    <location>
        <position position="113"/>
    </location>
    <ligand>
        <name>FAD</name>
        <dbReference type="ChEBI" id="CHEBI:57692"/>
    </ligand>
</feature>
<comment type="subcellular location">
    <subcellularLocation>
        <location evidence="5">Cytoplasm</location>
    </subcellularLocation>
</comment>
<dbReference type="PATRIC" id="fig|1379870.5.peg.915"/>
<evidence type="ECO:0000259" key="6">
    <source>
        <dbReference type="Pfam" id="PF01494"/>
    </source>
</evidence>
<dbReference type="STRING" id="1379870.SD10_04195"/>
<dbReference type="GO" id="GO:0005737">
    <property type="term" value="C:cytoplasm"/>
    <property type="evidence" value="ECO:0007669"/>
    <property type="project" value="UniProtKB-SubCell"/>
</dbReference>
<protein>
    <recommendedName>
        <fullName evidence="5">Flavin-dependent monooxygenase</fullName>
    </recommendedName>
    <alternativeName>
        <fullName evidence="5">TetX monooxygenase</fullName>
        <shortName evidence="5">TetX</shortName>
        <ecNumber evidence="5">1.14.13.-</ecNumber>
    </alternativeName>
</protein>
<feature type="binding site" evidence="5">
    <location>
        <position position="50"/>
    </location>
    <ligand>
        <name>FAD</name>
        <dbReference type="ChEBI" id="CHEBI:57692"/>
    </ligand>
</feature>
<dbReference type="HOGENOM" id="CLU_009665_4_0_10"/>
<dbReference type="GO" id="GO:0004497">
    <property type="term" value="F:monooxygenase activity"/>
    <property type="evidence" value="ECO:0007669"/>
    <property type="project" value="UniProtKB-UniRule"/>
</dbReference>
<feature type="binding site" evidence="5">
    <location>
        <position position="306"/>
    </location>
    <ligand>
        <name>FAD</name>
        <dbReference type="ChEBI" id="CHEBI:57692"/>
    </ligand>
</feature>
<dbReference type="EC" id="1.14.13.-" evidence="5"/>
<gene>
    <name evidence="7" type="ORF">SD10_04195</name>
</gene>